<feature type="compositionally biased region" description="Basic and acidic residues" evidence="7">
    <location>
        <begin position="274"/>
        <end position="286"/>
    </location>
</feature>
<name>A0AAV7EIX0_ARIFI</name>
<keyword evidence="5" id="KW-0804">Transcription</keyword>
<comment type="subcellular location">
    <subcellularLocation>
        <location evidence="1">Nucleus</location>
    </subcellularLocation>
</comment>
<dbReference type="SMART" id="SM00338">
    <property type="entry name" value="BRLZ"/>
    <property type="match status" value="1"/>
</dbReference>
<accession>A0AAV7EIX0</accession>
<feature type="compositionally biased region" description="Basic and acidic residues" evidence="7">
    <location>
        <begin position="172"/>
        <end position="198"/>
    </location>
</feature>
<dbReference type="SUPFAM" id="SSF57959">
    <property type="entry name" value="Leucine zipper domain"/>
    <property type="match status" value="1"/>
</dbReference>
<feature type="region of interest" description="Disordered" evidence="7">
    <location>
        <begin position="274"/>
        <end position="297"/>
    </location>
</feature>
<dbReference type="AlphaFoldDB" id="A0AAV7EIX0"/>
<sequence>MGNGEAGTSYKTEKAPSPMQEQTNYHGYPVWASIQAYYGSGLAMPPPPYFSSPIAPGHPPHPYLWGPQHIMPPNGSPYAAVYPHGVYAHPSMPVGHLPHAPGITSPAAITEHMASPVSVEKRAKSGNKDRNLMKKLKSNDGVPVSGYTGNAESASGGVSGSPSEECEQEDSSDGRSDGEGSDSKSKRGSEGMPVKEDVGNSDTQANSRHAAEGKISSIRQLATVPSPAVHGLEFTGSNNGKAKGAINVPLRAVIPACDSLPSECWGQDERELKRERRKQSNRESARRSRLRKQAETEQLAVKVDMLSAENLTLRAEINRLTENAQKLREENSHLLEKLENAQQGDGETGRERIEKKETAPVNIGNFLSRVNNTSLISRSNQRDGETRENSGKLHQLLEPNPRADAVAAG</sequence>
<dbReference type="GO" id="GO:0005634">
    <property type="term" value="C:nucleus"/>
    <property type="evidence" value="ECO:0007669"/>
    <property type="project" value="UniProtKB-SubCell"/>
</dbReference>
<evidence type="ECO:0000259" key="8">
    <source>
        <dbReference type="PROSITE" id="PS50217"/>
    </source>
</evidence>
<feature type="compositionally biased region" description="Basic and acidic residues" evidence="7">
    <location>
        <begin position="347"/>
        <end position="358"/>
    </location>
</feature>
<keyword evidence="6" id="KW-0539">Nucleus</keyword>
<feature type="region of interest" description="Disordered" evidence="7">
    <location>
        <begin position="372"/>
        <end position="393"/>
    </location>
</feature>
<evidence type="ECO:0000313" key="10">
    <source>
        <dbReference type="Proteomes" id="UP000825729"/>
    </source>
</evidence>
<dbReference type="GO" id="GO:0003700">
    <property type="term" value="F:DNA-binding transcription factor activity"/>
    <property type="evidence" value="ECO:0007669"/>
    <property type="project" value="InterPro"/>
</dbReference>
<dbReference type="CDD" id="cd14702">
    <property type="entry name" value="bZIP_plant_GBF1"/>
    <property type="match status" value="1"/>
</dbReference>
<dbReference type="PROSITE" id="PS00036">
    <property type="entry name" value="BZIP_BASIC"/>
    <property type="match status" value="1"/>
</dbReference>
<dbReference type="EMBL" id="JAINDJ010000005">
    <property type="protein sequence ID" value="KAG9448371.1"/>
    <property type="molecule type" value="Genomic_DNA"/>
</dbReference>
<feature type="region of interest" description="Disordered" evidence="7">
    <location>
        <begin position="115"/>
        <end position="214"/>
    </location>
</feature>
<evidence type="ECO:0000256" key="6">
    <source>
        <dbReference type="ARBA" id="ARBA00023242"/>
    </source>
</evidence>
<feature type="compositionally biased region" description="Basic and acidic residues" evidence="7">
    <location>
        <begin position="119"/>
        <end position="132"/>
    </location>
</feature>
<dbReference type="GO" id="GO:0000976">
    <property type="term" value="F:transcription cis-regulatory region binding"/>
    <property type="evidence" value="ECO:0007669"/>
    <property type="project" value="UniProtKB-ARBA"/>
</dbReference>
<comment type="caution">
    <text evidence="9">The sequence shown here is derived from an EMBL/GenBank/DDBJ whole genome shotgun (WGS) entry which is preliminary data.</text>
</comment>
<dbReference type="PROSITE" id="PS50217">
    <property type="entry name" value="BZIP"/>
    <property type="match status" value="1"/>
</dbReference>
<dbReference type="Proteomes" id="UP000825729">
    <property type="component" value="Unassembled WGS sequence"/>
</dbReference>
<evidence type="ECO:0000256" key="2">
    <source>
        <dbReference type="ARBA" id="ARBA00007163"/>
    </source>
</evidence>
<dbReference type="InterPro" id="IPR004827">
    <property type="entry name" value="bZIP"/>
</dbReference>
<evidence type="ECO:0000256" key="1">
    <source>
        <dbReference type="ARBA" id="ARBA00004123"/>
    </source>
</evidence>
<keyword evidence="3" id="KW-0805">Transcription regulation</keyword>
<dbReference type="PANTHER" id="PTHR45967:SF38">
    <property type="entry name" value="G-BOX-BINDING FACTOR 2"/>
    <property type="match status" value="1"/>
</dbReference>
<organism evidence="9 10">
    <name type="scientific">Aristolochia fimbriata</name>
    <name type="common">White veined hardy Dutchman's pipe vine</name>
    <dbReference type="NCBI Taxonomy" id="158543"/>
    <lineage>
        <taxon>Eukaryota</taxon>
        <taxon>Viridiplantae</taxon>
        <taxon>Streptophyta</taxon>
        <taxon>Embryophyta</taxon>
        <taxon>Tracheophyta</taxon>
        <taxon>Spermatophyta</taxon>
        <taxon>Magnoliopsida</taxon>
        <taxon>Magnoliidae</taxon>
        <taxon>Piperales</taxon>
        <taxon>Aristolochiaceae</taxon>
        <taxon>Aristolochia</taxon>
    </lineage>
</organism>
<reference evidence="9 10" key="1">
    <citation type="submission" date="2021-07" db="EMBL/GenBank/DDBJ databases">
        <title>The Aristolochia fimbriata genome: insights into angiosperm evolution, floral development and chemical biosynthesis.</title>
        <authorList>
            <person name="Jiao Y."/>
        </authorList>
    </citation>
    <scope>NUCLEOTIDE SEQUENCE [LARGE SCALE GENOMIC DNA]</scope>
    <source>
        <strain evidence="9">IBCAS-2021</strain>
        <tissue evidence="9">Leaf</tissue>
    </source>
</reference>
<dbReference type="Gene3D" id="1.20.5.170">
    <property type="match status" value="1"/>
</dbReference>
<evidence type="ECO:0000313" key="9">
    <source>
        <dbReference type="EMBL" id="KAG9448371.1"/>
    </source>
</evidence>
<evidence type="ECO:0000256" key="3">
    <source>
        <dbReference type="ARBA" id="ARBA00023015"/>
    </source>
</evidence>
<dbReference type="InterPro" id="IPR044827">
    <property type="entry name" value="GBF-like"/>
</dbReference>
<feature type="compositionally biased region" description="Basic and acidic residues" evidence="7">
    <location>
        <begin position="380"/>
        <end position="391"/>
    </location>
</feature>
<dbReference type="InterPro" id="IPR046347">
    <property type="entry name" value="bZIP_sf"/>
</dbReference>
<dbReference type="PANTHER" id="PTHR45967">
    <property type="entry name" value="G-BOX-BINDING FACTOR 3-RELATED"/>
    <property type="match status" value="1"/>
</dbReference>
<feature type="region of interest" description="Disordered" evidence="7">
    <location>
        <begin position="335"/>
        <end position="359"/>
    </location>
</feature>
<gene>
    <name evidence="9" type="ORF">H6P81_014499</name>
</gene>
<proteinExistence type="inferred from homology"/>
<protein>
    <recommendedName>
        <fullName evidence="8">BZIP domain-containing protein</fullName>
    </recommendedName>
</protein>
<feature type="domain" description="BZIP" evidence="8">
    <location>
        <begin position="271"/>
        <end position="334"/>
    </location>
</feature>
<feature type="region of interest" description="Disordered" evidence="7">
    <location>
        <begin position="1"/>
        <end position="21"/>
    </location>
</feature>
<evidence type="ECO:0000256" key="5">
    <source>
        <dbReference type="ARBA" id="ARBA00023163"/>
    </source>
</evidence>
<dbReference type="Pfam" id="PF00170">
    <property type="entry name" value="bZIP_1"/>
    <property type="match status" value="1"/>
</dbReference>
<evidence type="ECO:0000256" key="4">
    <source>
        <dbReference type="ARBA" id="ARBA00023125"/>
    </source>
</evidence>
<dbReference type="InterPro" id="IPR045314">
    <property type="entry name" value="bZIP_plant_GBF1"/>
</dbReference>
<dbReference type="Pfam" id="PF07777">
    <property type="entry name" value="MFMR"/>
    <property type="match status" value="1"/>
</dbReference>
<keyword evidence="4" id="KW-0238">DNA-binding</keyword>
<dbReference type="InterPro" id="IPR012900">
    <property type="entry name" value="MFMR"/>
</dbReference>
<comment type="similarity">
    <text evidence="2">Belongs to the bZIP family.</text>
</comment>
<evidence type="ECO:0000256" key="7">
    <source>
        <dbReference type="SAM" id="MobiDB-lite"/>
    </source>
</evidence>
<keyword evidence="10" id="KW-1185">Reference proteome</keyword>